<sequence>MTAYQFDQIRYQEHQTRMKKVRGHILNTVYVGHKPIIRDISDVKEIVKKLQGMLGPKEGREKSLLTKRERELTQPKRGMKPKELVKKWRDLRMDINLTNFTAIPSEQLTRDFIDSTEGVLPKFHDTWSTRIIDLDSGMSDSLLKKVLDIDDIMDSFDRWVEDYAKSERPSQRDIAMATLDDCPYVNPEKRPPGWKADPTIEERFEKIEQAAHPRAKVLKRVKQQLRNQKKGSSSKNTKKNGEEEEQLYLVLDPGEISDDFCGTAIALIALESDQDIRNEWILDSGLTVHITNNRSRLRNMKENDPTSVWHKRFGHLAPQAIQKIKEATEGAIVTTNEVLS</sequence>
<name>A0A093UNN5_TALMA</name>
<evidence type="ECO:0000313" key="2">
    <source>
        <dbReference type="EMBL" id="KFX41495.1"/>
    </source>
</evidence>
<accession>A0A093UNN5</accession>
<protein>
    <recommendedName>
        <fullName evidence="3">GAG-pre-integrase domain-containing protein</fullName>
    </recommendedName>
</protein>
<evidence type="ECO:0008006" key="3">
    <source>
        <dbReference type="Google" id="ProtNLM"/>
    </source>
</evidence>
<feature type="region of interest" description="Disordered" evidence="1">
    <location>
        <begin position="222"/>
        <end position="242"/>
    </location>
</feature>
<proteinExistence type="predicted"/>
<dbReference type="EMBL" id="JPOX01000058">
    <property type="protein sequence ID" value="KFX41495.1"/>
    <property type="molecule type" value="Genomic_DNA"/>
</dbReference>
<evidence type="ECO:0000256" key="1">
    <source>
        <dbReference type="SAM" id="MobiDB-lite"/>
    </source>
</evidence>
<organism evidence="2">
    <name type="scientific">Talaromyces marneffei PM1</name>
    <dbReference type="NCBI Taxonomy" id="1077442"/>
    <lineage>
        <taxon>Eukaryota</taxon>
        <taxon>Fungi</taxon>
        <taxon>Dikarya</taxon>
        <taxon>Ascomycota</taxon>
        <taxon>Pezizomycotina</taxon>
        <taxon>Eurotiomycetes</taxon>
        <taxon>Eurotiomycetidae</taxon>
        <taxon>Eurotiales</taxon>
        <taxon>Trichocomaceae</taxon>
        <taxon>Talaromyces</taxon>
        <taxon>Talaromyces sect. Talaromyces</taxon>
    </lineage>
</organism>
<reference evidence="2" key="2">
    <citation type="journal article" date="2014" name="PLoS Genet.">
        <title>Signature gene expression reveals novel clues to the molecular mechanisms of dimorphic transition in Penicillium marneffei.</title>
        <authorList>
            <person name="Yang E."/>
            <person name="Wang G."/>
            <person name="Cai J."/>
            <person name="Woo P.C."/>
            <person name="Lau S.K."/>
            <person name="Yuen K.-Y."/>
            <person name="Chow W.-N."/>
            <person name="Lin X."/>
        </authorList>
    </citation>
    <scope>NUCLEOTIDE SEQUENCE</scope>
    <source>
        <strain evidence="2">PM1</strain>
    </source>
</reference>
<dbReference type="HOGENOM" id="CLU_816780_0_0_1"/>
<gene>
    <name evidence="2" type="ORF">GQ26_0580020</name>
</gene>
<dbReference type="AlphaFoldDB" id="A0A093UNN5"/>
<reference key="1">
    <citation type="journal article" date="2014" name="PLoS Genet.">
        <title>Signature Gene Expression Reveals Novel Clues to the Molecular Mechanisms of Dimorphic Transition in Penicillium marneffei.</title>
        <authorList>
            <person name="Yang E."/>
            <person name="Wang G."/>
            <person name="Cai J."/>
            <person name="Woo P.C."/>
            <person name="Lau S.K."/>
            <person name="Yuen K.-Y."/>
            <person name="Chow W.-N."/>
            <person name="Lin X."/>
        </authorList>
    </citation>
    <scope>NUCLEOTIDE SEQUENCE [LARGE SCALE GENOMIC DNA]</scope>
    <source>
        <strain>PM1</strain>
    </source>
</reference>
<comment type="caution">
    <text evidence="2">The sequence shown here is derived from an EMBL/GenBank/DDBJ whole genome shotgun (WGS) entry which is preliminary data.</text>
</comment>